<gene>
    <name evidence="2" type="ORF">EDC27_0881</name>
</gene>
<dbReference type="AlphaFoldDB" id="A0A3N1VL22"/>
<dbReference type="SUPFAM" id="SSF81324">
    <property type="entry name" value="Voltage-gated potassium channels"/>
    <property type="match status" value="1"/>
</dbReference>
<dbReference type="Proteomes" id="UP000276223">
    <property type="component" value="Unassembled WGS sequence"/>
</dbReference>
<dbReference type="Gene3D" id="1.10.287.70">
    <property type="match status" value="1"/>
</dbReference>
<organism evidence="2 3">
    <name type="scientific">Desulfosoma caldarium</name>
    <dbReference type="NCBI Taxonomy" id="610254"/>
    <lineage>
        <taxon>Bacteria</taxon>
        <taxon>Pseudomonadati</taxon>
        <taxon>Thermodesulfobacteriota</taxon>
        <taxon>Syntrophobacteria</taxon>
        <taxon>Syntrophobacterales</taxon>
        <taxon>Syntrophobacteraceae</taxon>
        <taxon>Desulfosoma</taxon>
    </lineage>
</organism>
<sequence>MRPLGKAFHAPRTCHHESWSSGDPGFIPGRRRLRPPWLYYSCGSTFVKALYMTAITRSTVGNTEFRPLDTRGRLFTAVLIEGGVSLAAYHIASGVG</sequence>
<protein>
    <submittedName>
        <fullName evidence="2">Ion channel</fullName>
    </submittedName>
</protein>
<comment type="caution">
    <text evidence="2">The sequence shown here is derived from an EMBL/GenBank/DDBJ whole genome shotgun (WGS) entry which is preliminary data.</text>
</comment>
<dbReference type="Pfam" id="PF07885">
    <property type="entry name" value="Ion_trans_2"/>
    <property type="match status" value="1"/>
</dbReference>
<dbReference type="RefSeq" id="WP_123289403.1">
    <property type="nucleotide sequence ID" value="NZ_RJVA01000010.1"/>
</dbReference>
<dbReference type="OrthoDB" id="9781411at2"/>
<keyword evidence="3" id="KW-1185">Reference proteome</keyword>
<name>A0A3N1VL22_9BACT</name>
<feature type="domain" description="Potassium channel" evidence="1">
    <location>
        <begin position="38"/>
        <end position="92"/>
    </location>
</feature>
<dbReference type="InterPro" id="IPR013099">
    <property type="entry name" value="K_chnl_dom"/>
</dbReference>
<evidence type="ECO:0000313" key="2">
    <source>
        <dbReference type="EMBL" id="ROR01698.1"/>
    </source>
</evidence>
<dbReference type="EMBL" id="RJVA01000010">
    <property type="protein sequence ID" value="ROR01698.1"/>
    <property type="molecule type" value="Genomic_DNA"/>
</dbReference>
<evidence type="ECO:0000313" key="3">
    <source>
        <dbReference type="Proteomes" id="UP000276223"/>
    </source>
</evidence>
<accession>A0A3N1VL22</accession>
<proteinExistence type="predicted"/>
<reference evidence="2 3" key="1">
    <citation type="submission" date="2018-11" db="EMBL/GenBank/DDBJ databases">
        <title>Genomic Encyclopedia of Type Strains, Phase IV (KMG-IV): sequencing the most valuable type-strain genomes for metagenomic binning, comparative biology and taxonomic classification.</title>
        <authorList>
            <person name="Goeker M."/>
        </authorList>
    </citation>
    <scope>NUCLEOTIDE SEQUENCE [LARGE SCALE GENOMIC DNA]</scope>
    <source>
        <strain evidence="2 3">DSM 22027</strain>
    </source>
</reference>
<evidence type="ECO:0000259" key="1">
    <source>
        <dbReference type="Pfam" id="PF07885"/>
    </source>
</evidence>